<gene>
    <name evidence="2" type="ORF">H6P81_017988</name>
</gene>
<dbReference type="Proteomes" id="UP000825729">
    <property type="component" value="Unassembled WGS sequence"/>
</dbReference>
<feature type="compositionally biased region" description="Basic residues" evidence="1">
    <location>
        <begin position="1"/>
        <end position="14"/>
    </location>
</feature>
<reference evidence="2 3" key="1">
    <citation type="submission" date="2021-07" db="EMBL/GenBank/DDBJ databases">
        <title>The Aristolochia fimbriata genome: insights into angiosperm evolution, floral development and chemical biosynthesis.</title>
        <authorList>
            <person name="Jiao Y."/>
        </authorList>
    </citation>
    <scope>NUCLEOTIDE SEQUENCE [LARGE SCALE GENOMIC DNA]</scope>
    <source>
        <strain evidence="2">IBCAS-2021</strain>
        <tissue evidence="2">Leaf</tissue>
    </source>
</reference>
<evidence type="ECO:0000313" key="2">
    <source>
        <dbReference type="EMBL" id="KAG9442134.1"/>
    </source>
</evidence>
<comment type="caution">
    <text evidence="2">The sequence shown here is derived from an EMBL/GenBank/DDBJ whole genome shotgun (WGS) entry which is preliminary data.</text>
</comment>
<sequence length="198" mass="22681">MPRSGKIKGRRWRKGKDERKKERKRDGEEKEKGKKKGRWRKRKRKKKKMEKKLDIDVNPELLQFLNKELAGGERLVAHEFFLILAVCNTVIPIVTHRQSLSFMGSEFHEDAKAIDYQGESSDGQALVAAASVYGYTLNERTSSHIVVDVIGEKLMLDLQGLDEFDRVRKRTSVVIRFPYNFVVVMGKGADSSMLGILS</sequence>
<feature type="compositionally biased region" description="Basic residues" evidence="1">
    <location>
        <begin position="33"/>
        <end position="50"/>
    </location>
</feature>
<keyword evidence="3" id="KW-1185">Reference proteome</keyword>
<proteinExistence type="predicted"/>
<feature type="region of interest" description="Disordered" evidence="1">
    <location>
        <begin position="1"/>
        <end position="51"/>
    </location>
</feature>
<evidence type="ECO:0000256" key="1">
    <source>
        <dbReference type="SAM" id="MobiDB-lite"/>
    </source>
</evidence>
<dbReference type="GO" id="GO:0000166">
    <property type="term" value="F:nucleotide binding"/>
    <property type="evidence" value="ECO:0007669"/>
    <property type="project" value="InterPro"/>
</dbReference>
<name>A0AAV7E1K5_ARIFI</name>
<protein>
    <submittedName>
        <fullName evidence="2">Uncharacterized protein</fullName>
    </submittedName>
</protein>
<dbReference type="InterPro" id="IPR023299">
    <property type="entry name" value="ATPase_P-typ_cyto_dom_N"/>
</dbReference>
<evidence type="ECO:0000313" key="3">
    <source>
        <dbReference type="Proteomes" id="UP000825729"/>
    </source>
</evidence>
<dbReference type="Gene3D" id="3.40.1110.10">
    <property type="entry name" value="Calcium-transporting ATPase, cytoplasmic domain N"/>
    <property type="match status" value="1"/>
</dbReference>
<dbReference type="AlphaFoldDB" id="A0AAV7E1K5"/>
<dbReference type="PANTHER" id="PTHR24092">
    <property type="entry name" value="PROBABLE PHOSPHOLIPID-TRANSPORTING ATPASE"/>
    <property type="match status" value="1"/>
</dbReference>
<dbReference type="GO" id="GO:0045332">
    <property type="term" value="P:phospholipid translocation"/>
    <property type="evidence" value="ECO:0007669"/>
    <property type="project" value="TreeGrafter"/>
</dbReference>
<feature type="compositionally biased region" description="Basic and acidic residues" evidence="1">
    <location>
        <begin position="15"/>
        <end position="32"/>
    </location>
</feature>
<dbReference type="PANTHER" id="PTHR24092:SF148">
    <property type="entry name" value="PHOSPHOLIPID-TRANSPORTING ATPASE"/>
    <property type="match status" value="1"/>
</dbReference>
<dbReference type="GO" id="GO:0005886">
    <property type="term" value="C:plasma membrane"/>
    <property type="evidence" value="ECO:0007669"/>
    <property type="project" value="TreeGrafter"/>
</dbReference>
<accession>A0AAV7E1K5</accession>
<dbReference type="EMBL" id="JAINDJ010000007">
    <property type="protein sequence ID" value="KAG9442134.1"/>
    <property type="molecule type" value="Genomic_DNA"/>
</dbReference>
<organism evidence="2 3">
    <name type="scientific">Aristolochia fimbriata</name>
    <name type="common">White veined hardy Dutchman's pipe vine</name>
    <dbReference type="NCBI Taxonomy" id="158543"/>
    <lineage>
        <taxon>Eukaryota</taxon>
        <taxon>Viridiplantae</taxon>
        <taxon>Streptophyta</taxon>
        <taxon>Embryophyta</taxon>
        <taxon>Tracheophyta</taxon>
        <taxon>Spermatophyta</taxon>
        <taxon>Magnoliopsida</taxon>
        <taxon>Magnoliidae</taxon>
        <taxon>Piperales</taxon>
        <taxon>Aristolochiaceae</taxon>
        <taxon>Aristolochia</taxon>
    </lineage>
</organism>
<dbReference type="GO" id="GO:0140326">
    <property type="term" value="F:ATPase-coupled intramembrane lipid transporter activity"/>
    <property type="evidence" value="ECO:0007669"/>
    <property type="project" value="TreeGrafter"/>
</dbReference>